<evidence type="ECO:0000256" key="16">
    <source>
        <dbReference type="ARBA" id="ARBA00061589"/>
    </source>
</evidence>
<dbReference type="GO" id="GO:0006089">
    <property type="term" value="P:lactate metabolic process"/>
    <property type="evidence" value="ECO:0007669"/>
    <property type="project" value="TreeGrafter"/>
</dbReference>
<dbReference type="AlphaFoldDB" id="A0A1Y2MAR7"/>
<comment type="similarity">
    <text evidence="16">In the N-terminal section; belongs to the cytochrome b5 family.</text>
</comment>
<name>A0A1Y2MAR7_EPING</name>
<evidence type="ECO:0000256" key="9">
    <source>
        <dbReference type="ARBA" id="ARBA00022723"/>
    </source>
</evidence>
<evidence type="ECO:0000256" key="4">
    <source>
        <dbReference type="ARBA" id="ARBA00011881"/>
    </source>
</evidence>
<dbReference type="PRINTS" id="PR00363">
    <property type="entry name" value="CYTOCHROMEB5"/>
</dbReference>
<evidence type="ECO:0000256" key="2">
    <source>
        <dbReference type="ARBA" id="ARBA00001970"/>
    </source>
</evidence>
<comment type="cofactor">
    <cofactor evidence="1">
        <name>FMN</name>
        <dbReference type="ChEBI" id="CHEBI:58210"/>
    </cofactor>
</comment>
<comment type="catalytic activity">
    <reaction evidence="14">
        <text>(S)-lactate + 2 Fe(III)-[cytochrome c] = 2 Fe(II)-[cytochrome c] + pyruvate + 2 H(+)</text>
        <dbReference type="Rhea" id="RHEA:19909"/>
        <dbReference type="Rhea" id="RHEA-COMP:10350"/>
        <dbReference type="Rhea" id="RHEA-COMP:14399"/>
        <dbReference type="ChEBI" id="CHEBI:15361"/>
        <dbReference type="ChEBI" id="CHEBI:15378"/>
        <dbReference type="ChEBI" id="CHEBI:16651"/>
        <dbReference type="ChEBI" id="CHEBI:29033"/>
        <dbReference type="ChEBI" id="CHEBI:29034"/>
        <dbReference type="EC" id="1.1.2.3"/>
    </reaction>
    <physiologicalReaction direction="left-to-right" evidence="14">
        <dbReference type="Rhea" id="RHEA:19910"/>
    </physiologicalReaction>
</comment>
<dbReference type="PROSITE" id="PS51349">
    <property type="entry name" value="FMN_HYDROXY_ACID_DH_2"/>
    <property type="match status" value="1"/>
</dbReference>
<keyword evidence="5" id="KW-0813">Transport</keyword>
<dbReference type="InterPro" id="IPR037396">
    <property type="entry name" value="FMN_HAD"/>
</dbReference>
<dbReference type="GO" id="GO:0046872">
    <property type="term" value="F:metal ion binding"/>
    <property type="evidence" value="ECO:0007669"/>
    <property type="project" value="UniProtKB-KW"/>
</dbReference>
<evidence type="ECO:0000256" key="15">
    <source>
        <dbReference type="ARBA" id="ARBA00061137"/>
    </source>
</evidence>
<dbReference type="InterPro" id="IPR001199">
    <property type="entry name" value="Cyt_B5-like_heme/steroid-bd"/>
</dbReference>
<keyword evidence="12" id="KW-0408">Iron</keyword>
<keyword evidence="8" id="KW-0288">FMN</keyword>
<dbReference type="InterPro" id="IPR018506">
    <property type="entry name" value="Cyt_B5_heme-BS"/>
</dbReference>
<dbReference type="PANTHER" id="PTHR10578">
    <property type="entry name" value="S -2-HYDROXY-ACID OXIDASE-RELATED"/>
    <property type="match status" value="1"/>
</dbReference>
<comment type="subcellular location">
    <subcellularLocation>
        <location evidence="3">Mitochondrion intermembrane space</location>
    </subcellularLocation>
</comment>
<dbReference type="Gene3D" id="3.20.20.70">
    <property type="entry name" value="Aldolase class I"/>
    <property type="match status" value="1"/>
</dbReference>
<dbReference type="SUPFAM" id="SSF51395">
    <property type="entry name" value="FMN-linked oxidoreductases"/>
    <property type="match status" value="1"/>
</dbReference>
<dbReference type="GO" id="GO:0020037">
    <property type="term" value="F:heme binding"/>
    <property type="evidence" value="ECO:0007669"/>
    <property type="project" value="InterPro"/>
</dbReference>
<dbReference type="FunFam" id="3.10.120.10:FF:000009">
    <property type="entry name" value="Cytochrome b2, mitochondrial, putative"/>
    <property type="match status" value="1"/>
</dbReference>
<keyword evidence="26" id="KW-1185">Reference proteome</keyword>
<evidence type="ECO:0000256" key="17">
    <source>
        <dbReference type="ARBA" id="ARBA00066458"/>
    </source>
</evidence>
<evidence type="ECO:0000256" key="7">
    <source>
        <dbReference type="ARBA" id="ARBA00022630"/>
    </source>
</evidence>
<feature type="compositionally biased region" description="Polar residues" evidence="22">
    <location>
        <begin position="378"/>
        <end position="387"/>
    </location>
</feature>
<evidence type="ECO:0000256" key="1">
    <source>
        <dbReference type="ARBA" id="ARBA00001917"/>
    </source>
</evidence>
<reference evidence="25 26" key="1">
    <citation type="journal article" date="2017" name="Genome Announc.">
        <title>Genome sequence of the saprophytic ascomycete Epicoccum nigrum ICMP 19927 strain isolated from New Zealand.</title>
        <authorList>
            <person name="Fokin M."/>
            <person name="Fleetwood D."/>
            <person name="Weir B.S."/>
            <person name="Villas-Boas S.G."/>
        </authorList>
    </citation>
    <scope>NUCLEOTIDE SEQUENCE [LARGE SCALE GENOMIC DNA]</scope>
    <source>
        <strain evidence="25 26">ICMP 19927</strain>
    </source>
</reference>
<evidence type="ECO:0000313" key="26">
    <source>
        <dbReference type="Proteomes" id="UP000193240"/>
    </source>
</evidence>
<dbReference type="FunFam" id="3.20.20.70:FF:000062">
    <property type="entry name" value="Cytochrome b2, mitochondrial, putative"/>
    <property type="match status" value="1"/>
</dbReference>
<dbReference type="SMART" id="SM01117">
    <property type="entry name" value="Cyt-b5"/>
    <property type="match status" value="1"/>
</dbReference>
<dbReference type="CDD" id="cd02922">
    <property type="entry name" value="FCB2_FMN"/>
    <property type="match status" value="1"/>
</dbReference>
<protein>
    <recommendedName>
        <fullName evidence="18">L-lactate dehydrogenase (cytochrome)</fullName>
        <ecNumber evidence="17">1.1.2.3</ecNumber>
    </recommendedName>
    <alternativeName>
        <fullName evidence="20">Cytochrome b2</fullName>
    </alternativeName>
    <alternativeName>
        <fullName evidence="19">Flavocytochrome b2</fullName>
    </alternativeName>
    <alternativeName>
        <fullName evidence="21">L-lactate ferricytochrome c oxidoreductase</fullName>
    </alternativeName>
</protein>
<evidence type="ECO:0000256" key="18">
    <source>
        <dbReference type="ARBA" id="ARBA00068515"/>
    </source>
</evidence>
<proteinExistence type="inferred from homology"/>
<keyword evidence="6" id="KW-0349">Heme</keyword>
<dbReference type="PANTHER" id="PTHR10578:SF101">
    <property type="entry name" value="L-LACTATE DEHYDROGENASE (CYTOCHROME B2)"/>
    <property type="match status" value="1"/>
</dbReference>
<evidence type="ECO:0000256" key="8">
    <source>
        <dbReference type="ARBA" id="ARBA00022643"/>
    </source>
</evidence>
<evidence type="ECO:0000256" key="3">
    <source>
        <dbReference type="ARBA" id="ARBA00004569"/>
    </source>
</evidence>
<evidence type="ECO:0000256" key="20">
    <source>
        <dbReference type="ARBA" id="ARBA00078774"/>
    </source>
</evidence>
<keyword evidence="10" id="KW-0809">Transit peptide</keyword>
<dbReference type="Pfam" id="PF01070">
    <property type="entry name" value="FMN_dh"/>
    <property type="match status" value="1"/>
</dbReference>
<dbReference type="GO" id="GO:0004460">
    <property type="term" value="F:L-lactate dehydrogenase (cytochrome) activity"/>
    <property type="evidence" value="ECO:0007669"/>
    <property type="project" value="UniProtKB-EC"/>
</dbReference>
<sequence>MSFLRTIWRQHRNLSTIDPAIRNSTSTIRNFRASTIRTRSQNYRSSITRLASKPASSEKFAALIIASVMAGAYTIYQQTEVRCDAAEPAWKYDQRLISFEEVQKHVSEDDCWVVIDGLVYDMTEFLEAHPGGRAAILQQAGKDASARFTLLHPPDAIETLPPQYCLGRIDPTTLPEIREEELTADELRQAEARKVMPPASSMLLVTDFEHWAERVLSTTAWAYYRSAADEEATFFDNREAWRRYFFRPRILRDTSHGSTATTFVGIPTSMPIFIAPAAMAKLGHPLGEINLTKAAGKCGVVQAISANASCGLEEMFNARQDGQPLIFQLYLNKDRSASSALVERVTQLGASAIILTVDVCWQSKRTLDVREKLKEVSDSPTPKSITAPTAGPKEKSVSEQISGYQATNLTWNDIGFVRKHTHLPIIIKGVQSVEDVQLCVEHGAQGVILSNHGGRQADYAPAPIDVLYELRELRPDLFSQIEVIIDGGVRSGADVVKALALGAKAVGIGRPILYANGTHGEEGVTRMLQIFQEEITNTMRNIGANTVADLRPEMVGPIGPWVGRNRPSYVSIPKPYN</sequence>
<keyword evidence="7" id="KW-0285">Flavoprotein</keyword>
<dbReference type="EC" id="1.1.2.3" evidence="17"/>
<comment type="cofactor">
    <cofactor evidence="2">
        <name>heme b</name>
        <dbReference type="ChEBI" id="CHEBI:60344"/>
    </cofactor>
</comment>
<evidence type="ECO:0000256" key="11">
    <source>
        <dbReference type="ARBA" id="ARBA00023002"/>
    </source>
</evidence>
<dbReference type="InterPro" id="IPR013785">
    <property type="entry name" value="Aldolase_TIM"/>
</dbReference>
<evidence type="ECO:0000256" key="12">
    <source>
        <dbReference type="ARBA" id="ARBA00023004"/>
    </source>
</evidence>
<evidence type="ECO:0000256" key="21">
    <source>
        <dbReference type="ARBA" id="ARBA00078938"/>
    </source>
</evidence>
<evidence type="ECO:0000259" key="23">
    <source>
        <dbReference type="PROSITE" id="PS50255"/>
    </source>
</evidence>
<comment type="similarity">
    <text evidence="15">In the C-terminal section; belongs to the FMN-dependent alpha-hydroxy acid dehydrogenase family.</text>
</comment>
<evidence type="ECO:0000256" key="10">
    <source>
        <dbReference type="ARBA" id="ARBA00022946"/>
    </source>
</evidence>
<dbReference type="PROSITE" id="PS50255">
    <property type="entry name" value="CYTOCHROME_B5_2"/>
    <property type="match status" value="1"/>
</dbReference>
<evidence type="ECO:0000256" key="13">
    <source>
        <dbReference type="ARBA" id="ARBA00023128"/>
    </source>
</evidence>
<dbReference type="EMBL" id="KZ107839">
    <property type="protein sequence ID" value="OSS52567.1"/>
    <property type="molecule type" value="Genomic_DNA"/>
</dbReference>
<evidence type="ECO:0000313" key="25">
    <source>
        <dbReference type="EMBL" id="OSS52567.1"/>
    </source>
</evidence>
<dbReference type="Proteomes" id="UP000193240">
    <property type="component" value="Unassembled WGS sequence"/>
</dbReference>
<dbReference type="InterPro" id="IPR037458">
    <property type="entry name" value="L-MDH/L-LDH_FMN-bd"/>
</dbReference>
<organism evidence="25 26">
    <name type="scientific">Epicoccum nigrum</name>
    <name type="common">Soil fungus</name>
    <name type="synonym">Epicoccum purpurascens</name>
    <dbReference type="NCBI Taxonomy" id="105696"/>
    <lineage>
        <taxon>Eukaryota</taxon>
        <taxon>Fungi</taxon>
        <taxon>Dikarya</taxon>
        <taxon>Ascomycota</taxon>
        <taxon>Pezizomycotina</taxon>
        <taxon>Dothideomycetes</taxon>
        <taxon>Pleosporomycetidae</taxon>
        <taxon>Pleosporales</taxon>
        <taxon>Pleosporineae</taxon>
        <taxon>Didymellaceae</taxon>
        <taxon>Epicoccum</taxon>
    </lineage>
</organism>
<dbReference type="GO" id="GO:0005758">
    <property type="term" value="C:mitochondrial intermembrane space"/>
    <property type="evidence" value="ECO:0007669"/>
    <property type="project" value="UniProtKB-SubCell"/>
</dbReference>
<gene>
    <name evidence="25" type="ORF">B5807_02203</name>
</gene>
<dbReference type="Pfam" id="PF00173">
    <property type="entry name" value="Cyt-b5"/>
    <property type="match status" value="1"/>
</dbReference>
<dbReference type="STRING" id="105696.A0A1Y2MAR7"/>
<dbReference type="PROSITE" id="PS00557">
    <property type="entry name" value="FMN_HYDROXY_ACID_DH_1"/>
    <property type="match status" value="1"/>
</dbReference>
<feature type="region of interest" description="Disordered" evidence="22">
    <location>
        <begin position="375"/>
        <end position="397"/>
    </location>
</feature>
<feature type="domain" description="FMN hydroxy acid dehydrogenase" evidence="24">
    <location>
        <begin position="197"/>
        <end position="560"/>
    </location>
</feature>
<feature type="domain" description="Cytochrome b5 heme-binding" evidence="23">
    <location>
        <begin position="94"/>
        <end position="170"/>
    </location>
</feature>
<dbReference type="PROSITE" id="PS00191">
    <property type="entry name" value="CYTOCHROME_B5_1"/>
    <property type="match status" value="1"/>
</dbReference>
<dbReference type="InterPro" id="IPR000262">
    <property type="entry name" value="FMN-dep_DH"/>
</dbReference>
<dbReference type="InterPro" id="IPR008259">
    <property type="entry name" value="FMN_hydac_DH_AS"/>
</dbReference>
<comment type="subunit">
    <text evidence="4">Homotetramer.</text>
</comment>
<dbReference type="InterPro" id="IPR036400">
    <property type="entry name" value="Cyt_B5-like_heme/steroid_sf"/>
</dbReference>
<evidence type="ECO:0000256" key="5">
    <source>
        <dbReference type="ARBA" id="ARBA00022448"/>
    </source>
</evidence>
<keyword evidence="13" id="KW-0496">Mitochondrion</keyword>
<dbReference type="InParanoid" id="A0A1Y2MAR7"/>
<evidence type="ECO:0000256" key="22">
    <source>
        <dbReference type="SAM" id="MobiDB-lite"/>
    </source>
</evidence>
<evidence type="ECO:0000256" key="6">
    <source>
        <dbReference type="ARBA" id="ARBA00022617"/>
    </source>
</evidence>
<dbReference type="SUPFAM" id="SSF55856">
    <property type="entry name" value="Cytochrome b5-like heme/steroid binding domain"/>
    <property type="match status" value="1"/>
</dbReference>
<evidence type="ECO:0000256" key="14">
    <source>
        <dbReference type="ARBA" id="ARBA00052399"/>
    </source>
</evidence>
<keyword evidence="9" id="KW-0479">Metal-binding</keyword>
<accession>A0A1Y2MAR7</accession>
<dbReference type="OMA" id="ISGYQDP"/>
<keyword evidence="11" id="KW-0560">Oxidoreductase</keyword>
<evidence type="ECO:0000256" key="19">
    <source>
        <dbReference type="ARBA" id="ARBA00075949"/>
    </source>
</evidence>
<dbReference type="Gene3D" id="3.10.120.10">
    <property type="entry name" value="Cytochrome b5-like heme/steroid binding domain"/>
    <property type="match status" value="1"/>
</dbReference>
<evidence type="ECO:0000259" key="24">
    <source>
        <dbReference type="PROSITE" id="PS51349"/>
    </source>
</evidence>